<dbReference type="Pfam" id="PF00027">
    <property type="entry name" value="cNMP_binding"/>
    <property type="match status" value="1"/>
</dbReference>
<dbReference type="PANTHER" id="PTHR24567:SF74">
    <property type="entry name" value="HTH-TYPE TRANSCRIPTIONAL REGULATOR ARCR"/>
    <property type="match status" value="1"/>
</dbReference>
<dbReference type="PANTHER" id="PTHR24567">
    <property type="entry name" value="CRP FAMILY TRANSCRIPTIONAL REGULATORY PROTEIN"/>
    <property type="match status" value="1"/>
</dbReference>
<sequence>MKVNIKTLDWPELIASTPCAGFVPNALGALGQRVDAEAGTNLFRIGEAVRYVYLVVRGEARLIRRTIHGQEIILQRSRCGFIAEASLETKSYHCDAIAAEPTTLLQFPVGAFRSALDDEPMFCRGWQSLLAKEVRKLRAQCERLSLSSAADRINHYIESEGSNGVVSLTQTKKAWASELGLSHEALYRALRKMQDKNLLRVDGNQLISNPVPGR</sequence>
<gene>
    <name evidence="2" type="ORF">RAN89_08045</name>
</gene>
<proteinExistence type="predicted"/>
<dbReference type="RefSeq" id="WP_313869073.1">
    <property type="nucleotide sequence ID" value="NZ_CP132507.1"/>
</dbReference>
<evidence type="ECO:0000313" key="3">
    <source>
        <dbReference type="Proteomes" id="UP001302257"/>
    </source>
</evidence>
<evidence type="ECO:0000313" key="2">
    <source>
        <dbReference type="EMBL" id="WNO06366.1"/>
    </source>
</evidence>
<reference evidence="2 3" key="1">
    <citation type="submission" date="2023-08" db="EMBL/GenBank/DDBJ databases">
        <title>Rhodoferax potami sp. nov. and Rhodoferax mekongensis sp. nov., isolated from the Mekong River in Thailand.</title>
        <authorList>
            <person name="Kitikhun S."/>
            <person name="Charoenyingcharoen P."/>
            <person name="Siriarchawattana P."/>
            <person name="Likhitrattanapisal S."/>
            <person name="Nilsakha T."/>
            <person name="Chanpet A."/>
            <person name="Rattanawaree P."/>
            <person name="Ingsriswang S."/>
        </authorList>
    </citation>
    <scope>NUCLEOTIDE SEQUENCE [LARGE SCALE GENOMIC DNA]</scope>
    <source>
        <strain evidence="2 3">TBRC 17307</strain>
    </source>
</reference>
<dbReference type="Gene3D" id="2.60.120.10">
    <property type="entry name" value="Jelly Rolls"/>
    <property type="match status" value="1"/>
</dbReference>
<dbReference type="InterPro" id="IPR036390">
    <property type="entry name" value="WH_DNA-bd_sf"/>
</dbReference>
<dbReference type="Proteomes" id="UP001302257">
    <property type="component" value="Chromosome"/>
</dbReference>
<name>A0ABZ0B384_9BURK</name>
<dbReference type="PROSITE" id="PS50042">
    <property type="entry name" value="CNMP_BINDING_3"/>
    <property type="match status" value="1"/>
</dbReference>
<dbReference type="InterPro" id="IPR014710">
    <property type="entry name" value="RmlC-like_jellyroll"/>
</dbReference>
<dbReference type="SUPFAM" id="SSF51206">
    <property type="entry name" value="cAMP-binding domain-like"/>
    <property type="match status" value="1"/>
</dbReference>
<dbReference type="SUPFAM" id="SSF46785">
    <property type="entry name" value="Winged helix' DNA-binding domain"/>
    <property type="match status" value="1"/>
</dbReference>
<evidence type="ECO:0000259" key="1">
    <source>
        <dbReference type="PROSITE" id="PS50042"/>
    </source>
</evidence>
<dbReference type="CDD" id="cd00038">
    <property type="entry name" value="CAP_ED"/>
    <property type="match status" value="1"/>
</dbReference>
<dbReference type="EMBL" id="CP132507">
    <property type="protein sequence ID" value="WNO06366.1"/>
    <property type="molecule type" value="Genomic_DNA"/>
</dbReference>
<keyword evidence="3" id="KW-1185">Reference proteome</keyword>
<organism evidence="2 3">
    <name type="scientific">Rhodoferax mekongensis</name>
    <dbReference type="NCBI Taxonomy" id="3068341"/>
    <lineage>
        <taxon>Bacteria</taxon>
        <taxon>Pseudomonadati</taxon>
        <taxon>Pseudomonadota</taxon>
        <taxon>Betaproteobacteria</taxon>
        <taxon>Burkholderiales</taxon>
        <taxon>Comamonadaceae</taxon>
        <taxon>Rhodoferax</taxon>
    </lineage>
</organism>
<dbReference type="InterPro" id="IPR018490">
    <property type="entry name" value="cNMP-bd_dom_sf"/>
</dbReference>
<dbReference type="InterPro" id="IPR000595">
    <property type="entry name" value="cNMP-bd_dom"/>
</dbReference>
<dbReference type="InterPro" id="IPR050397">
    <property type="entry name" value="Env_Response_Regulators"/>
</dbReference>
<protein>
    <submittedName>
        <fullName evidence="2">Crp/Fnr family transcriptional regulator</fullName>
    </submittedName>
</protein>
<feature type="domain" description="Cyclic nucleotide-binding" evidence="1">
    <location>
        <begin position="37"/>
        <end position="116"/>
    </location>
</feature>
<accession>A0ABZ0B384</accession>